<dbReference type="EMBL" id="PCSH01000091">
    <property type="protein sequence ID" value="PIP40925.1"/>
    <property type="molecule type" value="Genomic_DNA"/>
</dbReference>
<protein>
    <submittedName>
        <fullName evidence="1">Uncharacterized protein</fullName>
    </submittedName>
</protein>
<comment type="caution">
    <text evidence="1">The sequence shown here is derived from an EMBL/GenBank/DDBJ whole genome shotgun (WGS) entry which is preliminary data.</text>
</comment>
<dbReference type="AlphaFoldDB" id="A0A2H0A647"/>
<dbReference type="Proteomes" id="UP000231067">
    <property type="component" value="Unassembled WGS sequence"/>
</dbReference>
<reference evidence="1 2" key="1">
    <citation type="submission" date="2017-09" db="EMBL/GenBank/DDBJ databases">
        <title>Depth-based differentiation of microbial function through sediment-hosted aquifers and enrichment of novel symbionts in the deep terrestrial subsurface.</title>
        <authorList>
            <person name="Probst A.J."/>
            <person name="Ladd B."/>
            <person name="Jarett J.K."/>
            <person name="Geller-Mcgrath D.E."/>
            <person name="Sieber C.M."/>
            <person name="Emerson J.B."/>
            <person name="Anantharaman K."/>
            <person name="Thomas B.C."/>
            <person name="Malmstrom R."/>
            <person name="Stieglmeier M."/>
            <person name="Klingl A."/>
            <person name="Woyke T."/>
            <person name="Ryan C.M."/>
            <person name="Banfield J.F."/>
        </authorList>
    </citation>
    <scope>NUCLEOTIDE SEQUENCE [LARGE SCALE GENOMIC DNA]</scope>
    <source>
        <strain evidence="1">CG23_combo_of_CG06-09_8_20_14_all_40_23</strain>
    </source>
</reference>
<gene>
    <name evidence="1" type="ORF">COX18_05080</name>
</gene>
<name>A0A2H0A647_9BACT</name>
<evidence type="ECO:0000313" key="1">
    <source>
        <dbReference type="EMBL" id="PIP40925.1"/>
    </source>
</evidence>
<evidence type="ECO:0000313" key="2">
    <source>
        <dbReference type="Proteomes" id="UP000231067"/>
    </source>
</evidence>
<sequence>MKKILGMLIVVVLVQMTCLSLALADTAKKGGPMPAVASCLLGPRIGLEMNEGSSIRTEEWINAFLFPIIPFEALDKNGMKGCLTSCCICPRAGLELKERKIRTLEWMQLVPVVGLVTRAMIVAETYQGKTMTEIEKAENLKK</sequence>
<accession>A0A2H0A647</accession>
<proteinExistence type="predicted"/>
<organism evidence="1 2">
    <name type="scientific">Candidatus Desantisbacteria bacterium CG23_combo_of_CG06-09_8_20_14_all_40_23</name>
    <dbReference type="NCBI Taxonomy" id="1974550"/>
    <lineage>
        <taxon>Bacteria</taxon>
        <taxon>Candidatus Desantisiibacteriota</taxon>
    </lineage>
</organism>